<dbReference type="RefSeq" id="WP_143986541.1">
    <property type="nucleotide sequence ID" value="NZ_CP041692.1"/>
</dbReference>
<dbReference type="KEGG" id="mik:FOE78_12270"/>
<dbReference type="EMBL" id="CP041692">
    <property type="protein sequence ID" value="QDP96578.1"/>
    <property type="molecule type" value="Genomic_DNA"/>
</dbReference>
<keyword evidence="2" id="KW-1185">Reference proteome</keyword>
<organism evidence="1 2">
    <name type="scientific">Microlunatus elymi</name>
    <dbReference type="NCBI Taxonomy" id="2596828"/>
    <lineage>
        <taxon>Bacteria</taxon>
        <taxon>Bacillati</taxon>
        <taxon>Actinomycetota</taxon>
        <taxon>Actinomycetes</taxon>
        <taxon>Propionibacteriales</taxon>
        <taxon>Propionibacteriaceae</taxon>
        <taxon>Microlunatus</taxon>
    </lineage>
</organism>
<evidence type="ECO:0000313" key="2">
    <source>
        <dbReference type="Proteomes" id="UP000319263"/>
    </source>
</evidence>
<protein>
    <recommendedName>
        <fullName evidence="3">Ribbon-helix-helix protein, copG family</fullName>
    </recommendedName>
</protein>
<accession>A0A516PZI9</accession>
<dbReference type="SUPFAM" id="SSF47598">
    <property type="entry name" value="Ribbon-helix-helix"/>
    <property type="match status" value="1"/>
</dbReference>
<gene>
    <name evidence="1" type="ORF">FOE78_12270</name>
</gene>
<reference evidence="1 2" key="1">
    <citation type="submission" date="2019-07" db="EMBL/GenBank/DDBJ databases">
        <title>Microlunatus dokdonensis sp. nov. isolated from the rhizospheric soil of the wild plant Elymus tsukushiensis.</title>
        <authorList>
            <person name="Ghim S.-Y."/>
            <person name="Hwang Y.-J."/>
            <person name="Son J.-S."/>
            <person name="Shin J.-H."/>
        </authorList>
    </citation>
    <scope>NUCLEOTIDE SEQUENCE [LARGE SCALE GENOMIC DNA]</scope>
    <source>
        <strain evidence="1 2">KUDC0627</strain>
    </source>
</reference>
<dbReference type="GO" id="GO:0006355">
    <property type="term" value="P:regulation of DNA-templated transcription"/>
    <property type="evidence" value="ECO:0007669"/>
    <property type="project" value="InterPro"/>
</dbReference>
<dbReference type="OrthoDB" id="4871949at2"/>
<dbReference type="AlphaFoldDB" id="A0A516PZI9"/>
<dbReference type="Proteomes" id="UP000319263">
    <property type="component" value="Chromosome"/>
</dbReference>
<evidence type="ECO:0000313" key="1">
    <source>
        <dbReference type="EMBL" id="QDP96578.1"/>
    </source>
</evidence>
<evidence type="ECO:0008006" key="3">
    <source>
        <dbReference type="Google" id="ProtNLM"/>
    </source>
</evidence>
<sequence length="76" mass="8669">MKTEIIQVREVPATEVAVLRQRAAERGVSLSQYLRELIHDQVSRPSMTEVIGRISSRDRVEVHGDEIRASIDDGRR</sequence>
<name>A0A516PZI9_9ACTN</name>
<proteinExistence type="predicted"/>
<dbReference type="InterPro" id="IPR010985">
    <property type="entry name" value="Ribbon_hlx_hlx"/>
</dbReference>